<dbReference type="PANTHER" id="PTHR13887">
    <property type="entry name" value="GLUTATHIONE S-TRANSFERASE KAPPA"/>
    <property type="match status" value="1"/>
</dbReference>
<dbReference type="PANTHER" id="PTHR13887:SF41">
    <property type="entry name" value="THIOREDOXIN SUPERFAMILY PROTEIN"/>
    <property type="match status" value="1"/>
</dbReference>
<evidence type="ECO:0000259" key="1">
    <source>
        <dbReference type="Pfam" id="PF01323"/>
    </source>
</evidence>
<accession>A0A9R0P477</accession>
<evidence type="ECO:0000313" key="3">
    <source>
        <dbReference type="Proteomes" id="UP000006138"/>
    </source>
</evidence>
<reference evidence="2 3" key="1">
    <citation type="journal article" date="2011" name="J. Bacteriol.">
        <title>Whole genome sequence of the rifamycin B-producing strain Amycolatopsis mediterranei S699.</title>
        <authorList>
            <person name="Verma M."/>
            <person name="Kaur J."/>
            <person name="Kumar M."/>
            <person name="Kumari K."/>
            <person name="Saxena A."/>
            <person name="Anand S."/>
            <person name="Nigam A."/>
            <person name="Ravi V."/>
            <person name="Raghuvanshi S."/>
            <person name="Khurana P."/>
            <person name="Tyagi A.K."/>
            <person name="Khurana J.P."/>
            <person name="Lal R."/>
        </authorList>
    </citation>
    <scope>NUCLEOTIDE SEQUENCE [LARGE SCALE GENOMIC DNA]</scope>
    <source>
        <strain evidence="2 3">S699</strain>
    </source>
</reference>
<evidence type="ECO:0000313" key="2">
    <source>
        <dbReference type="EMBL" id="AEK45907.1"/>
    </source>
</evidence>
<dbReference type="KEGG" id="amn:RAM_37200"/>
<dbReference type="Pfam" id="PF01323">
    <property type="entry name" value="DSBA"/>
    <property type="match status" value="1"/>
</dbReference>
<proteinExistence type="predicted"/>
<gene>
    <name evidence="2" type="ordered locus">RAM_37200</name>
</gene>
<dbReference type="Proteomes" id="UP000006138">
    <property type="component" value="Chromosome"/>
</dbReference>
<dbReference type="InterPro" id="IPR036249">
    <property type="entry name" value="Thioredoxin-like_sf"/>
</dbReference>
<organism evidence="2 3">
    <name type="scientific">Amycolatopsis mediterranei (strain S699)</name>
    <name type="common">Nocardia mediterranei</name>
    <dbReference type="NCBI Taxonomy" id="713604"/>
    <lineage>
        <taxon>Bacteria</taxon>
        <taxon>Bacillati</taxon>
        <taxon>Actinomycetota</taxon>
        <taxon>Actinomycetes</taxon>
        <taxon>Pseudonocardiales</taxon>
        <taxon>Pseudonocardiaceae</taxon>
        <taxon>Amycolatopsis</taxon>
    </lineage>
</organism>
<sequence>MMRVEIWSEITCPWCGLGSHRVDRAVRRFEHGDEVDVTHRSFPLSDRYPVGSIVSVREATLRNYGLAGARLEATTGKIEAMAEQEGLSPYRVLDNQVGNTRLAHEFLAHASAEGKNRLAWDTIFRAYFGAARPIFGLDELLDLGEEIGLEREETRRVLTEGRFRQQVQDELELGQHLGATGAPFIVVEGRYAVAGAQDTDTVLGILRQVWHATHPTVVITESDAAICGPDGCAVPAGHAAHA</sequence>
<dbReference type="GO" id="GO:0016491">
    <property type="term" value="F:oxidoreductase activity"/>
    <property type="evidence" value="ECO:0007669"/>
    <property type="project" value="InterPro"/>
</dbReference>
<name>A0A9R0P477_AMYMS</name>
<dbReference type="InterPro" id="IPR001853">
    <property type="entry name" value="DSBA-like_thioredoxin_dom"/>
</dbReference>
<dbReference type="GO" id="GO:0016853">
    <property type="term" value="F:isomerase activity"/>
    <property type="evidence" value="ECO:0007669"/>
    <property type="project" value="UniProtKB-KW"/>
</dbReference>
<protein>
    <submittedName>
        <fullName evidence="2">Protein dithiol-disulfide isomerase</fullName>
    </submittedName>
</protein>
<keyword evidence="2" id="KW-0413">Isomerase</keyword>
<feature type="domain" description="DSBA-like thioredoxin" evidence="1">
    <location>
        <begin position="4"/>
        <end position="204"/>
    </location>
</feature>
<dbReference type="EMBL" id="CP002896">
    <property type="protein sequence ID" value="AEK45907.1"/>
    <property type="molecule type" value="Genomic_DNA"/>
</dbReference>
<dbReference type="SUPFAM" id="SSF52833">
    <property type="entry name" value="Thioredoxin-like"/>
    <property type="match status" value="1"/>
</dbReference>
<dbReference type="AlphaFoldDB" id="A0A9R0P477"/>
<dbReference type="Gene3D" id="3.40.30.10">
    <property type="entry name" value="Glutaredoxin"/>
    <property type="match status" value="1"/>
</dbReference>
<dbReference type="CDD" id="cd03024">
    <property type="entry name" value="DsbA_FrnE"/>
    <property type="match status" value="1"/>
</dbReference>
<keyword evidence="3" id="KW-1185">Reference proteome</keyword>